<accession>A0ABY8UIS6</accession>
<organism evidence="1 2">
    <name type="scientific">Tetradesmus obliquus</name>
    <name type="common">Green alga</name>
    <name type="synonym">Acutodesmus obliquus</name>
    <dbReference type="NCBI Taxonomy" id="3088"/>
    <lineage>
        <taxon>Eukaryota</taxon>
        <taxon>Viridiplantae</taxon>
        <taxon>Chlorophyta</taxon>
        <taxon>core chlorophytes</taxon>
        <taxon>Chlorophyceae</taxon>
        <taxon>CS clade</taxon>
        <taxon>Sphaeropleales</taxon>
        <taxon>Scenedesmaceae</taxon>
        <taxon>Tetradesmus</taxon>
    </lineage>
</organism>
<evidence type="ECO:0000313" key="1">
    <source>
        <dbReference type="EMBL" id="WIA20286.1"/>
    </source>
</evidence>
<proteinExistence type="predicted"/>
<protein>
    <submittedName>
        <fullName evidence="1">Uncharacterized protein</fullName>
    </submittedName>
</protein>
<reference evidence="1 2" key="1">
    <citation type="submission" date="2023-05" db="EMBL/GenBank/DDBJ databases">
        <title>A 100% complete, gapless, phased diploid assembly of the Scenedesmus obliquus UTEX 3031 genome.</title>
        <authorList>
            <person name="Biondi T.C."/>
            <person name="Hanschen E.R."/>
            <person name="Kwon T."/>
            <person name="Eng W."/>
            <person name="Kruse C.P.S."/>
            <person name="Koehler S.I."/>
            <person name="Kunde Y."/>
            <person name="Gleasner C.D."/>
            <person name="You Mak K.T."/>
            <person name="Polle J."/>
            <person name="Hovde B.T."/>
            <person name="Starkenburg S.R."/>
        </authorList>
    </citation>
    <scope>NUCLEOTIDE SEQUENCE [LARGE SCALE GENOMIC DNA]</scope>
    <source>
        <strain evidence="1 2">DOE0152z</strain>
    </source>
</reference>
<evidence type="ECO:0000313" key="2">
    <source>
        <dbReference type="Proteomes" id="UP001244341"/>
    </source>
</evidence>
<name>A0ABY8UIS6_TETOB</name>
<gene>
    <name evidence="1" type="ORF">OEZ85_006119</name>
</gene>
<dbReference type="Proteomes" id="UP001244341">
    <property type="component" value="Chromosome 11b"/>
</dbReference>
<sequence length="261" mass="28810">MQKFCGGNKRGGHKGKTAKVTLKQCQNIAYGMCQQHAKEEAMKPSNGCKAAFMRFRRCNNPLSRTSHSWNSYYLPHFDLQIRVSSSWIASFSPLVTSLPQRFTRMSCMRVAVFLALLAVVAASRPGQGPCIECRDCRTNNCLSVCQRSCAKPASVNIETCKRIGREIGGRIGIDACGTTKRFCGGGRSFGGAQRKRVNLQQCQNIAFGTCQNRAREAARLAGGCLFAFNGFQQCNRQQWADFFNPEVDELCANAVAARIPN</sequence>
<keyword evidence="2" id="KW-1185">Reference proteome</keyword>
<dbReference type="EMBL" id="CP126218">
    <property type="protein sequence ID" value="WIA20286.1"/>
    <property type="molecule type" value="Genomic_DNA"/>
</dbReference>